<feature type="compositionally biased region" description="Polar residues" evidence="1">
    <location>
        <begin position="437"/>
        <end position="465"/>
    </location>
</feature>
<dbReference type="InterPro" id="IPR014756">
    <property type="entry name" value="Ig_E-set"/>
</dbReference>
<feature type="region of interest" description="Disordered" evidence="1">
    <location>
        <begin position="399"/>
        <end position="465"/>
    </location>
</feature>
<dbReference type="InterPro" id="IPR050357">
    <property type="entry name" value="Arrestin_domain-protein"/>
</dbReference>
<dbReference type="EMBL" id="MCGE01000002">
    <property type="protein sequence ID" value="ORZ24701.1"/>
    <property type="molecule type" value="Genomic_DNA"/>
</dbReference>
<evidence type="ECO:0000313" key="3">
    <source>
        <dbReference type="EMBL" id="ORZ24701.1"/>
    </source>
</evidence>
<organism evidence="3 4">
    <name type="scientific">Absidia repens</name>
    <dbReference type="NCBI Taxonomy" id="90262"/>
    <lineage>
        <taxon>Eukaryota</taxon>
        <taxon>Fungi</taxon>
        <taxon>Fungi incertae sedis</taxon>
        <taxon>Mucoromycota</taxon>
        <taxon>Mucoromycotina</taxon>
        <taxon>Mucoromycetes</taxon>
        <taxon>Mucorales</taxon>
        <taxon>Cunninghamellaceae</taxon>
        <taxon>Absidia</taxon>
    </lineage>
</organism>
<feature type="domain" description="Arrestin C-terminal-like" evidence="2">
    <location>
        <begin position="181"/>
        <end position="346"/>
    </location>
</feature>
<evidence type="ECO:0000259" key="2">
    <source>
        <dbReference type="SMART" id="SM01017"/>
    </source>
</evidence>
<dbReference type="GO" id="GO:0070086">
    <property type="term" value="P:ubiquitin-dependent endocytosis"/>
    <property type="evidence" value="ECO:0007669"/>
    <property type="project" value="TreeGrafter"/>
</dbReference>
<gene>
    <name evidence="3" type="ORF">BCR42DRAFT_403482</name>
</gene>
<dbReference type="Proteomes" id="UP000193560">
    <property type="component" value="Unassembled WGS sequence"/>
</dbReference>
<evidence type="ECO:0000256" key="1">
    <source>
        <dbReference type="SAM" id="MobiDB-lite"/>
    </source>
</evidence>
<dbReference type="InterPro" id="IPR014752">
    <property type="entry name" value="Arrestin-like_C"/>
</dbReference>
<protein>
    <recommendedName>
        <fullName evidence="2">Arrestin C-terminal-like domain-containing protein</fullName>
    </recommendedName>
</protein>
<dbReference type="GO" id="GO:0030674">
    <property type="term" value="F:protein-macromolecule adaptor activity"/>
    <property type="evidence" value="ECO:0007669"/>
    <property type="project" value="TreeGrafter"/>
</dbReference>
<accession>A0A1X2J156</accession>
<dbReference type="STRING" id="90262.A0A1X2J156"/>
<dbReference type="PANTHER" id="PTHR11188:SF17">
    <property type="entry name" value="FI21816P1"/>
    <property type="match status" value="1"/>
</dbReference>
<dbReference type="Pfam" id="PF00339">
    <property type="entry name" value="Arrestin_N"/>
    <property type="match status" value="1"/>
</dbReference>
<sequence length="465" mass="52986">MLTIRLENDSLYLHGTPEESAGTEIRGCLELRFEEDTRIKSITLQFTGQLKLNWEEETSKGSRRRQCKVQKTIYQHDWTFLPERNWPRILKSNTTYLYPFDLVLPGHMAESISNSSGGGYGSLIYGFKATAARPFVRKNLVVQRAVHVIRQPLLGDRLFGMDPMMDIINDNINSMVIRRTHKDMVDYRIRLDKAIYQRGEPIRIHLTFKPLVRGLRVRRVSCFLKEYTTLAYPIVDDEARNNDISSVSNDITGAPPASASASLQHSQQSRIISMARNDHFPCYGYEWKQTETLIIPRCAQTVQYDSYHPLIRIQHKIRFTVCFVQPHGQVSELRMTMPINLLQPSFATPTTHDTATITMNENTDTLTSMDGLPRYEDACLLAPYNPQQQLWSTRLTTSSTSSLPSLVSPSYDDEESGWHHQQVTTPEDQLIPGNGLPQPSSCDYFSFQPSNPPTYIQHASASPPA</sequence>
<dbReference type="GO" id="GO:0005829">
    <property type="term" value="C:cytosol"/>
    <property type="evidence" value="ECO:0007669"/>
    <property type="project" value="TreeGrafter"/>
</dbReference>
<proteinExistence type="predicted"/>
<dbReference type="OrthoDB" id="2333384at2759"/>
<reference evidence="3 4" key="1">
    <citation type="submission" date="2016-07" db="EMBL/GenBank/DDBJ databases">
        <title>Pervasive Adenine N6-methylation of Active Genes in Fungi.</title>
        <authorList>
            <consortium name="DOE Joint Genome Institute"/>
            <person name="Mondo S.J."/>
            <person name="Dannebaum R.O."/>
            <person name="Kuo R.C."/>
            <person name="Labutti K."/>
            <person name="Haridas S."/>
            <person name="Kuo A."/>
            <person name="Salamov A."/>
            <person name="Ahrendt S.R."/>
            <person name="Lipzen A."/>
            <person name="Sullivan W."/>
            <person name="Andreopoulos W.B."/>
            <person name="Clum A."/>
            <person name="Lindquist E."/>
            <person name="Daum C."/>
            <person name="Ramamoorthy G.K."/>
            <person name="Gryganskyi A."/>
            <person name="Culley D."/>
            <person name="Magnuson J.K."/>
            <person name="James T.Y."/>
            <person name="O'Malley M.A."/>
            <person name="Stajich J.E."/>
            <person name="Spatafora J.W."/>
            <person name="Visel A."/>
            <person name="Grigoriev I.V."/>
        </authorList>
    </citation>
    <scope>NUCLEOTIDE SEQUENCE [LARGE SCALE GENOMIC DNA]</scope>
    <source>
        <strain evidence="3 4">NRRL 1336</strain>
    </source>
</reference>
<dbReference type="PANTHER" id="PTHR11188">
    <property type="entry name" value="ARRESTIN DOMAIN CONTAINING PROTEIN"/>
    <property type="match status" value="1"/>
</dbReference>
<dbReference type="Gene3D" id="2.60.40.640">
    <property type="match status" value="2"/>
</dbReference>
<evidence type="ECO:0000313" key="4">
    <source>
        <dbReference type="Proteomes" id="UP000193560"/>
    </source>
</evidence>
<name>A0A1X2J156_9FUNG</name>
<keyword evidence="4" id="KW-1185">Reference proteome</keyword>
<dbReference type="GO" id="GO:0005886">
    <property type="term" value="C:plasma membrane"/>
    <property type="evidence" value="ECO:0007669"/>
    <property type="project" value="TreeGrafter"/>
</dbReference>
<comment type="caution">
    <text evidence="3">The sequence shown here is derived from an EMBL/GenBank/DDBJ whole genome shotgun (WGS) entry which is preliminary data.</text>
</comment>
<dbReference type="AlphaFoldDB" id="A0A1X2J156"/>
<dbReference type="Pfam" id="PF02752">
    <property type="entry name" value="Arrestin_C"/>
    <property type="match status" value="1"/>
</dbReference>
<feature type="compositionally biased region" description="Low complexity" evidence="1">
    <location>
        <begin position="399"/>
        <end position="410"/>
    </location>
</feature>
<dbReference type="InterPro" id="IPR011021">
    <property type="entry name" value="Arrestin-like_N"/>
</dbReference>
<dbReference type="GO" id="GO:0031625">
    <property type="term" value="F:ubiquitin protein ligase binding"/>
    <property type="evidence" value="ECO:0007669"/>
    <property type="project" value="TreeGrafter"/>
</dbReference>
<dbReference type="SMART" id="SM01017">
    <property type="entry name" value="Arrestin_C"/>
    <property type="match status" value="1"/>
</dbReference>
<dbReference type="InterPro" id="IPR011022">
    <property type="entry name" value="Arrestin_C-like"/>
</dbReference>
<dbReference type="SUPFAM" id="SSF81296">
    <property type="entry name" value="E set domains"/>
    <property type="match status" value="1"/>
</dbReference>